<dbReference type="InterPro" id="IPR025332">
    <property type="entry name" value="DUF4238"/>
</dbReference>
<protein>
    <recommendedName>
        <fullName evidence="3">DUF4238 domain-containing protein</fullName>
    </recommendedName>
</protein>
<dbReference type="Pfam" id="PF14022">
    <property type="entry name" value="DUF4238"/>
    <property type="match status" value="1"/>
</dbReference>
<evidence type="ECO:0008006" key="3">
    <source>
        <dbReference type="Google" id="ProtNLM"/>
    </source>
</evidence>
<proteinExistence type="predicted"/>
<dbReference type="Proteomes" id="UP000053904">
    <property type="component" value="Unassembled WGS sequence"/>
</dbReference>
<gene>
    <name evidence="1" type="ORF">XD93_0360</name>
</gene>
<evidence type="ECO:0000313" key="1">
    <source>
        <dbReference type="EMBL" id="KUK77381.1"/>
    </source>
</evidence>
<accession>A0A117M0C2</accession>
<dbReference type="EMBL" id="LGGO01000038">
    <property type="protein sequence ID" value="KUK77381.1"/>
    <property type="molecule type" value="Genomic_DNA"/>
</dbReference>
<comment type="caution">
    <text evidence="1">The sequence shown here is derived from an EMBL/GenBank/DDBJ whole genome shotgun (WGS) entry which is preliminary data.</text>
</comment>
<organism evidence="1 2">
    <name type="scientific">candidate division WS6 bacterium 34_10</name>
    <dbReference type="NCBI Taxonomy" id="1641389"/>
    <lineage>
        <taxon>Bacteria</taxon>
        <taxon>Candidatus Dojkabacteria</taxon>
    </lineage>
</organism>
<sequence>MSEKVKNHFIPKFYLKQFVNSELISLYHIRENKYIFDVPAEDQAQKKRLYGDNSELEDAFGELETEVAPILKNIIKKKKIPPKSSMNYFSLMNFTILQNQRTFKAIDQADEGMEQMLERYLEDIPDFEDIDLGKYEIRMKNAFALNTGAAIPIAIESIDLEPVLIVNDTKYPFIVSDNPCIKYNQFAEHICWYNDGRGFGTMGLQIFLPLNEKLMIAFFDKEVYKTNTKGKKKTTLNATEEDIISLNKLQFVCADECLYFKNKRNIKEMITQVKEVQSLRDDFIPSTQKLRGQEGYLLIHSEAQLKTMLQLSFFQIRKKYKRFSKEGLSMGGLRRESFDDFYIKTFDEALKKFDPKKVTMKLFEALTEKQKKYGN</sequence>
<evidence type="ECO:0000313" key="2">
    <source>
        <dbReference type="Proteomes" id="UP000053904"/>
    </source>
</evidence>
<reference evidence="2" key="1">
    <citation type="journal article" date="2015" name="MBio">
        <title>Genome-Resolved Metagenomic Analysis Reveals Roles for Candidate Phyla and Other Microbial Community Members in Biogeochemical Transformations in Oil Reservoirs.</title>
        <authorList>
            <person name="Hu P."/>
            <person name="Tom L."/>
            <person name="Singh A."/>
            <person name="Thomas B.C."/>
            <person name="Baker B.J."/>
            <person name="Piceno Y.M."/>
            <person name="Andersen G.L."/>
            <person name="Banfield J.F."/>
        </authorList>
    </citation>
    <scope>NUCLEOTIDE SEQUENCE [LARGE SCALE GENOMIC DNA]</scope>
</reference>
<name>A0A117M0C2_9BACT</name>
<dbReference type="AlphaFoldDB" id="A0A117M0C2"/>